<name>A0ACB9ZB89_9PEZI</name>
<sequence length="68" mass="7398">MAGNGQLDDSARAVQYLNLGRFLNSHLHAEDQHLRPPQSPTPLTEAESRARMATIIGSMVLDTPSKQG</sequence>
<dbReference type="EMBL" id="MU393435">
    <property type="protein sequence ID" value="KAI4868818.1"/>
    <property type="molecule type" value="Genomic_DNA"/>
</dbReference>
<evidence type="ECO:0000313" key="1">
    <source>
        <dbReference type="EMBL" id="KAI4868818.1"/>
    </source>
</evidence>
<gene>
    <name evidence="1" type="ORF">F4820DRAFT_89023</name>
</gene>
<evidence type="ECO:0000313" key="2">
    <source>
        <dbReference type="Proteomes" id="UP001497700"/>
    </source>
</evidence>
<protein>
    <submittedName>
        <fullName evidence="1">Uncharacterized protein</fullName>
    </submittedName>
</protein>
<accession>A0ACB9ZB89</accession>
<proteinExistence type="predicted"/>
<keyword evidence="2" id="KW-1185">Reference proteome</keyword>
<organism evidence="1 2">
    <name type="scientific">Hypoxylon rubiginosum</name>
    <dbReference type="NCBI Taxonomy" id="110542"/>
    <lineage>
        <taxon>Eukaryota</taxon>
        <taxon>Fungi</taxon>
        <taxon>Dikarya</taxon>
        <taxon>Ascomycota</taxon>
        <taxon>Pezizomycotina</taxon>
        <taxon>Sordariomycetes</taxon>
        <taxon>Xylariomycetidae</taxon>
        <taxon>Xylariales</taxon>
        <taxon>Hypoxylaceae</taxon>
        <taxon>Hypoxylon</taxon>
    </lineage>
</organism>
<reference evidence="1 2" key="1">
    <citation type="journal article" date="2022" name="New Phytol.">
        <title>Ecological generalism drives hyperdiversity of secondary metabolite gene clusters in xylarialean endophytes.</title>
        <authorList>
            <person name="Franco M.E.E."/>
            <person name="Wisecaver J.H."/>
            <person name="Arnold A.E."/>
            <person name="Ju Y.M."/>
            <person name="Slot J.C."/>
            <person name="Ahrendt S."/>
            <person name="Moore L.P."/>
            <person name="Eastman K.E."/>
            <person name="Scott K."/>
            <person name="Konkel Z."/>
            <person name="Mondo S.J."/>
            <person name="Kuo A."/>
            <person name="Hayes R.D."/>
            <person name="Haridas S."/>
            <person name="Andreopoulos B."/>
            <person name="Riley R."/>
            <person name="LaButti K."/>
            <person name="Pangilinan J."/>
            <person name="Lipzen A."/>
            <person name="Amirebrahimi M."/>
            <person name="Yan J."/>
            <person name="Adam C."/>
            <person name="Keymanesh K."/>
            <person name="Ng V."/>
            <person name="Louie K."/>
            <person name="Northen T."/>
            <person name="Drula E."/>
            <person name="Henrissat B."/>
            <person name="Hsieh H.M."/>
            <person name="Youens-Clark K."/>
            <person name="Lutzoni F."/>
            <person name="Miadlikowska J."/>
            <person name="Eastwood D.C."/>
            <person name="Hamelin R.C."/>
            <person name="Grigoriev I.V."/>
            <person name="U'Ren J.M."/>
        </authorList>
    </citation>
    <scope>NUCLEOTIDE SEQUENCE [LARGE SCALE GENOMIC DNA]</scope>
    <source>
        <strain evidence="1 2">CBS 119005</strain>
    </source>
</reference>
<comment type="caution">
    <text evidence="1">The sequence shown here is derived from an EMBL/GenBank/DDBJ whole genome shotgun (WGS) entry which is preliminary data.</text>
</comment>
<dbReference type="Proteomes" id="UP001497700">
    <property type="component" value="Unassembled WGS sequence"/>
</dbReference>